<keyword evidence="2" id="KW-1185">Reference proteome</keyword>
<dbReference type="InterPro" id="IPR053865">
    <property type="entry name" value="DUF6934"/>
</dbReference>
<reference evidence="1 2" key="1">
    <citation type="submission" date="2021-03" db="EMBL/GenBank/DDBJ databases">
        <title>Assistant Professor.</title>
        <authorList>
            <person name="Huq M.A."/>
        </authorList>
    </citation>
    <scope>NUCLEOTIDE SEQUENCE [LARGE SCALE GENOMIC DNA]</scope>
    <source>
        <strain evidence="1 2">MAH-29</strain>
    </source>
</reference>
<comment type="caution">
    <text evidence="1">The sequence shown here is derived from an EMBL/GenBank/DDBJ whole genome shotgun (WGS) entry which is preliminary data.</text>
</comment>
<dbReference type="EMBL" id="JAGHKO010000003">
    <property type="protein sequence ID" value="MBO9201522.1"/>
    <property type="molecule type" value="Genomic_DNA"/>
</dbReference>
<dbReference type="Pfam" id="PF22028">
    <property type="entry name" value="DUF6934"/>
    <property type="match status" value="1"/>
</dbReference>
<gene>
    <name evidence="1" type="ORF">J7I42_14665</name>
</gene>
<evidence type="ECO:0000313" key="1">
    <source>
        <dbReference type="EMBL" id="MBO9201522.1"/>
    </source>
</evidence>
<organism evidence="1 2">
    <name type="scientific">Niastella soli</name>
    <dbReference type="NCBI Taxonomy" id="2821487"/>
    <lineage>
        <taxon>Bacteria</taxon>
        <taxon>Pseudomonadati</taxon>
        <taxon>Bacteroidota</taxon>
        <taxon>Chitinophagia</taxon>
        <taxon>Chitinophagales</taxon>
        <taxon>Chitinophagaceae</taxon>
        <taxon>Niastella</taxon>
    </lineage>
</organism>
<sequence length="184" mass="21247">MALNIKIDLDDSYTRRSLYQDSLLTTFDTTLKNGDVVPIAVKISDVSHPLLPNVYNLGFGPLGPDNRIDDKIKLYHQNYSRLFSTIILSGISFLKNNPDKLLGIDGSNNARAYLYYRCILNNNDYLRQYLNIYGVNYYIRMLRKFKEGDLPFDVEDILATPNVVSKGTQIRPEKLYNYFIFNLV</sequence>
<accession>A0ABS3YVH0</accession>
<dbReference type="RefSeq" id="WP_209139575.1">
    <property type="nucleotide sequence ID" value="NZ_JAGHKO010000003.1"/>
</dbReference>
<proteinExistence type="predicted"/>
<evidence type="ECO:0000313" key="2">
    <source>
        <dbReference type="Proteomes" id="UP000677244"/>
    </source>
</evidence>
<name>A0ABS3YVH0_9BACT</name>
<protein>
    <submittedName>
        <fullName evidence="1">Uncharacterized protein</fullName>
    </submittedName>
</protein>
<dbReference type="Proteomes" id="UP000677244">
    <property type="component" value="Unassembled WGS sequence"/>
</dbReference>